<dbReference type="AlphaFoldDB" id="A0A068ULR9"/>
<dbReference type="Gramene" id="CDP09411">
    <property type="protein sequence ID" value="CDP09411"/>
    <property type="gene ID" value="GSCOC_T00028760001"/>
</dbReference>
<dbReference type="GO" id="GO:0016887">
    <property type="term" value="F:ATP hydrolysis activity"/>
    <property type="evidence" value="ECO:0007669"/>
    <property type="project" value="TreeGrafter"/>
</dbReference>
<keyword evidence="2" id="KW-0067">ATP-binding</keyword>
<organism evidence="3 4">
    <name type="scientific">Coffea canephora</name>
    <name type="common">Robusta coffee</name>
    <dbReference type="NCBI Taxonomy" id="49390"/>
    <lineage>
        <taxon>Eukaryota</taxon>
        <taxon>Viridiplantae</taxon>
        <taxon>Streptophyta</taxon>
        <taxon>Embryophyta</taxon>
        <taxon>Tracheophyta</taxon>
        <taxon>Spermatophyta</taxon>
        <taxon>Magnoliopsida</taxon>
        <taxon>eudicotyledons</taxon>
        <taxon>Gunneridae</taxon>
        <taxon>Pentapetalae</taxon>
        <taxon>asterids</taxon>
        <taxon>lamiids</taxon>
        <taxon>Gentianales</taxon>
        <taxon>Rubiaceae</taxon>
        <taxon>Ixoroideae</taxon>
        <taxon>Gardenieae complex</taxon>
        <taxon>Bertiereae - Coffeeae clade</taxon>
        <taxon>Coffeeae</taxon>
        <taxon>Coffea</taxon>
    </lineage>
</organism>
<dbReference type="PANTHER" id="PTHR11638">
    <property type="entry name" value="ATP-DEPENDENT CLP PROTEASE"/>
    <property type="match status" value="1"/>
</dbReference>
<dbReference type="GO" id="GO:0005737">
    <property type="term" value="C:cytoplasm"/>
    <property type="evidence" value="ECO:0007669"/>
    <property type="project" value="TreeGrafter"/>
</dbReference>
<keyword evidence="1" id="KW-0547">Nucleotide-binding</keyword>
<evidence type="ECO:0000313" key="4">
    <source>
        <dbReference type="Proteomes" id="UP000295252"/>
    </source>
</evidence>
<accession>A0A068ULR9</accession>
<evidence type="ECO:0000313" key="3">
    <source>
        <dbReference type="EMBL" id="CDP09411.1"/>
    </source>
</evidence>
<evidence type="ECO:0000256" key="1">
    <source>
        <dbReference type="ARBA" id="ARBA00022741"/>
    </source>
</evidence>
<dbReference type="OrthoDB" id="47330at2759"/>
<dbReference type="InParanoid" id="A0A068ULR9"/>
<dbReference type="InterPro" id="IPR027417">
    <property type="entry name" value="P-loop_NTPase"/>
</dbReference>
<evidence type="ECO:0008006" key="5">
    <source>
        <dbReference type="Google" id="ProtNLM"/>
    </source>
</evidence>
<dbReference type="STRING" id="49390.A0A068ULR9"/>
<dbReference type="InterPro" id="IPR050130">
    <property type="entry name" value="ClpA_ClpB"/>
</dbReference>
<dbReference type="SUPFAM" id="SSF52540">
    <property type="entry name" value="P-loop containing nucleoside triphosphate hydrolases"/>
    <property type="match status" value="1"/>
</dbReference>
<keyword evidence="4" id="KW-1185">Reference proteome</keyword>
<dbReference type="Proteomes" id="UP000295252">
    <property type="component" value="Chromosome IV"/>
</dbReference>
<sequence length="77" mass="8711">MMNEITASNGRIILFIDEIHLIMGYGNTYALNAANLLKPMLSCGELRCIGATTLKEYRLYIEKDPALECIFQKGIVW</sequence>
<dbReference type="GO" id="GO:0005524">
    <property type="term" value="F:ATP binding"/>
    <property type="evidence" value="ECO:0007669"/>
    <property type="project" value="UniProtKB-KW"/>
</dbReference>
<dbReference type="PANTHER" id="PTHR11638:SF86">
    <property type="entry name" value="CHAPERONE PROTEIN CLPB4, MITOCHONDRIAL"/>
    <property type="match status" value="1"/>
</dbReference>
<dbReference type="PhylomeDB" id="A0A068ULR9"/>
<dbReference type="GO" id="GO:0034605">
    <property type="term" value="P:cellular response to heat"/>
    <property type="evidence" value="ECO:0007669"/>
    <property type="project" value="TreeGrafter"/>
</dbReference>
<gene>
    <name evidence="3" type="ORF">GSCOC_T00028760001</name>
</gene>
<dbReference type="Gene3D" id="3.40.50.300">
    <property type="entry name" value="P-loop containing nucleotide triphosphate hydrolases"/>
    <property type="match status" value="1"/>
</dbReference>
<evidence type="ECO:0000256" key="2">
    <source>
        <dbReference type="ARBA" id="ARBA00022840"/>
    </source>
</evidence>
<name>A0A068ULR9_COFCA</name>
<dbReference type="EMBL" id="HG739122">
    <property type="protein sequence ID" value="CDP09411.1"/>
    <property type="molecule type" value="Genomic_DNA"/>
</dbReference>
<proteinExistence type="predicted"/>
<reference evidence="4" key="1">
    <citation type="journal article" date="2014" name="Science">
        <title>The coffee genome provides insight into the convergent evolution of caffeine biosynthesis.</title>
        <authorList>
            <person name="Denoeud F."/>
            <person name="Carretero-Paulet L."/>
            <person name="Dereeper A."/>
            <person name="Droc G."/>
            <person name="Guyot R."/>
            <person name="Pietrella M."/>
            <person name="Zheng C."/>
            <person name="Alberti A."/>
            <person name="Anthony F."/>
            <person name="Aprea G."/>
            <person name="Aury J.M."/>
            <person name="Bento P."/>
            <person name="Bernard M."/>
            <person name="Bocs S."/>
            <person name="Campa C."/>
            <person name="Cenci A."/>
            <person name="Combes M.C."/>
            <person name="Crouzillat D."/>
            <person name="Da Silva C."/>
            <person name="Daddiego L."/>
            <person name="De Bellis F."/>
            <person name="Dussert S."/>
            <person name="Garsmeur O."/>
            <person name="Gayraud T."/>
            <person name="Guignon V."/>
            <person name="Jahn K."/>
            <person name="Jamilloux V."/>
            <person name="Joet T."/>
            <person name="Labadie K."/>
            <person name="Lan T."/>
            <person name="Leclercq J."/>
            <person name="Lepelley M."/>
            <person name="Leroy T."/>
            <person name="Li L.T."/>
            <person name="Librado P."/>
            <person name="Lopez L."/>
            <person name="Munoz A."/>
            <person name="Noel B."/>
            <person name="Pallavicini A."/>
            <person name="Perrotta G."/>
            <person name="Poncet V."/>
            <person name="Pot D."/>
            <person name="Priyono X."/>
            <person name="Rigoreau M."/>
            <person name="Rouard M."/>
            <person name="Rozas J."/>
            <person name="Tranchant-Dubreuil C."/>
            <person name="VanBuren R."/>
            <person name="Zhang Q."/>
            <person name="Andrade A.C."/>
            <person name="Argout X."/>
            <person name="Bertrand B."/>
            <person name="de Kochko A."/>
            <person name="Graziosi G."/>
            <person name="Henry R.J."/>
            <person name="Jayarama X."/>
            <person name="Ming R."/>
            <person name="Nagai C."/>
            <person name="Rounsley S."/>
            <person name="Sankoff D."/>
            <person name="Giuliano G."/>
            <person name="Albert V.A."/>
            <person name="Wincker P."/>
            <person name="Lashermes P."/>
        </authorList>
    </citation>
    <scope>NUCLEOTIDE SEQUENCE [LARGE SCALE GENOMIC DNA]</scope>
    <source>
        <strain evidence="4">cv. DH200-94</strain>
    </source>
</reference>
<protein>
    <recommendedName>
        <fullName evidence="5">ATPase AAA-type core domain-containing protein</fullName>
    </recommendedName>
</protein>